<evidence type="ECO:0000313" key="2">
    <source>
        <dbReference type="EMBL" id="ODV68137.1"/>
    </source>
</evidence>
<feature type="region of interest" description="Disordered" evidence="1">
    <location>
        <begin position="48"/>
        <end position="138"/>
    </location>
</feature>
<proteinExistence type="predicted"/>
<feature type="region of interest" description="Disordered" evidence="1">
    <location>
        <begin position="153"/>
        <end position="194"/>
    </location>
</feature>
<dbReference type="RefSeq" id="XP_020077204.1">
    <property type="nucleotide sequence ID" value="XM_020221180.1"/>
</dbReference>
<gene>
    <name evidence="2" type="ORF">HYPBUDRAFT_152765</name>
</gene>
<dbReference type="OrthoDB" id="4087202at2759"/>
<accession>A0A1E4RLK1</accession>
<reference evidence="3" key="1">
    <citation type="submission" date="2016-05" db="EMBL/GenBank/DDBJ databases">
        <title>Comparative genomics of biotechnologically important yeasts.</title>
        <authorList>
            <consortium name="DOE Joint Genome Institute"/>
            <person name="Riley R."/>
            <person name="Haridas S."/>
            <person name="Wolfe K.H."/>
            <person name="Lopes M.R."/>
            <person name="Hittinger C.T."/>
            <person name="Goker M."/>
            <person name="Salamov A."/>
            <person name="Wisecaver J."/>
            <person name="Long T.M."/>
            <person name="Aerts A.L."/>
            <person name="Barry K."/>
            <person name="Choi C."/>
            <person name="Clum A."/>
            <person name="Coughlan A.Y."/>
            <person name="Deshpande S."/>
            <person name="Douglass A.P."/>
            <person name="Hanson S.J."/>
            <person name="Klenk H.-P."/>
            <person name="Labutti K."/>
            <person name="Lapidus A."/>
            <person name="Lindquist E."/>
            <person name="Lipzen A."/>
            <person name="Meier-Kolthoff J.P."/>
            <person name="Ohm R.A."/>
            <person name="Otillar R.P."/>
            <person name="Pangilinan J."/>
            <person name="Peng Y."/>
            <person name="Rokas A."/>
            <person name="Rosa C.A."/>
            <person name="Scheuner C."/>
            <person name="Sibirny A.A."/>
            <person name="Slot J.C."/>
            <person name="Stielow J.B."/>
            <person name="Sun H."/>
            <person name="Kurtzman C.P."/>
            <person name="Blackwell M."/>
            <person name="Grigoriev I.V."/>
            <person name="Jeffries T.W."/>
        </authorList>
    </citation>
    <scope>NUCLEOTIDE SEQUENCE [LARGE SCALE GENOMIC DNA]</scope>
    <source>
        <strain evidence="3">NRRL Y-1933</strain>
    </source>
</reference>
<keyword evidence="3" id="KW-1185">Reference proteome</keyword>
<feature type="compositionally biased region" description="Low complexity" evidence="1">
    <location>
        <begin position="398"/>
        <end position="413"/>
    </location>
</feature>
<feature type="region of interest" description="Disordered" evidence="1">
    <location>
        <begin position="390"/>
        <end position="414"/>
    </location>
</feature>
<organism evidence="2 3">
    <name type="scientific">Hyphopichia burtonii NRRL Y-1933</name>
    <dbReference type="NCBI Taxonomy" id="984485"/>
    <lineage>
        <taxon>Eukaryota</taxon>
        <taxon>Fungi</taxon>
        <taxon>Dikarya</taxon>
        <taxon>Ascomycota</taxon>
        <taxon>Saccharomycotina</taxon>
        <taxon>Pichiomycetes</taxon>
        <taxon>Debaryomycetaceae</taxon>
        <taxon>Hyphopichia</taxon>
    </lineage>
</organism>
<dbReference type="EMBL" id="KV454540">
    <property type="protein sequence ID" value="ODV68137.1"/>
    <property type="molecule type" value="Genomic_DNA"/>
</dbReference>
<feature type="compositionally biased region" description="Polar residues" evidence="1">
    <location>
        <begin position="232"/>
        <end position="247"/>
    </location>
</feature>
<dbReference type="Proteomes" id="UP000095085">
    <property type="component" value="Unassembled WGS sequence"/>
</dbReference>
<feature type="compositionally biased region" description="Low complexity" evidence="1">
    <location>
        <begin position="108"/>
        <end position="122"/>
    </location>
</feature>
<evidence type="ECO:0000313" key="3">
    <source>
        <dbReference type="Proteomes" id="UP000095085"/>
    </source>
</evidence>
<name>A0A1E4RLK1_9ASCO</name>
<feature type="region of interest" description="Disordered" evidence="1">
    <location>
        <begin position="213"/>
        <end position="257"/>
    </location>
</feature>
<dbReference type="AlphaFoldDB" id="A0A1E4RLK1"/>
<sequence>MIESSIKKFEEFGHSWIRTEMHFRKMYELPSEELVKIYTQNQKKPIVPNSIVQNPKSAVNKLKRSENESATKSSNQSLSRSSSVSSGNSSLSIGTKEKLTQPFVRKNSVSSNSSISSPQRHSMIGFPTPTLRANPSTSARPMSTIFLASNDSFHDAKSESHPPNPNAESEASSLPGKPNLGRRRSNSQPISSTEVMKSLETGAAATALKKSFSNSNGLKLPTGSIKDKSEGLTRSSSLSKITNSSEGLSAPPLNKTKPLIVLKESEEEAVNESKRPTSPKLTANQRLQLHIKQAAKSGSLMTQQKEAFSHVVFDPNSPSSVNLKKYLANSPPPAELQPAVVVSPTASPPSEPAKVKPTTRAQITKINTQKNSILSDSVSEDNQVSRSSLTIASEAKTSRSSSITPSSSPLSESAQITEAIKKVRFTGVPEYTPEEDAPTKYSARILKNFAVFKTPSSAYKPAFKRKDQMLKKEESLLFKKNLSEHESDAAAASTSAIATALGGSPSPNNSAVGAAAALADKTSMSFSKPLTQSRLSKFKNKFI</sequence>
<dbReference type="STRING" id="984485.A0A1E4RLK1"/>
<protein>
    <submittedName>
        <fullName evidence="2">Uncharacterized protein</fullName>
    </submittedName>
</protein>
<feature type="compositionally biased region" description="Low complexity" evidence="1">
    <location>
        <begin position="73"/>
        <end position="92"/>
    </location>
</feature>
<dbReference type="GeneID" id="30995730"/>
<evidence type="ECO:0000256" key="1">
    <source>
        <dbReference type="SAM" id="MobiDB-lite"/>
    </source>
</evidence>